<name>A0A133KGA1_9FIRM</name>
<gene>
    <name evidence="11" type="ORF">HMPREF3200_00588</name>
</gene>
<evidence type="ECO:0000256" key="4">
    <source>
        <dbReference type="ARBA" id="ARBA00022692"/>
    </source>
</evidence>
<dbReference type="CDD" id="cd09154">
    <property type="entry name" value="PLDc_SMU_988_like_1"/>
    <property type="match status" value="1"/>
</dbReference>
<dbReference type="RefSeq" id="WP_060929132.1">
    <property type="nucleotide sequence ID" value="NZ_KQ955265.1"/>
</dbReference>
<comment type="subcellular location">
    <subcellularLocation>
        <location evidence="1">Cell membrane</location>
    </subcellularLocation>
</comment>
<evidence type="ECO:0000256" key="7">
    <source>
        <dbReference type="ARBA" id="ARBA00023136"/>
    </source>
</evidence>
<evidence type="ECO:0000256" key="3">
    <source>
        <dbReference type="ARBA" id="ARBA00022679"/>
    </source>
</evidence>
<evidence type="ECO:0000256" key="1">
    <source>
        <dbReference type="ARBA" id="ARBA00004236"/>
    </source>
</evidence>
<evidence type="ECO:0000256" key="9">
    <source>
        <dbReference type="SAM" id="Phobius"/>
    </source>
</evidence>
<dbReference type="EC" id="2.7.8.-" evidence="8"/>
<evidence type="ECO:0000256" key="2">
    <source>
        <dbReference type="ARBA" id="ARBA00022475"/>
    </source>
</evidence>
<reference evidence="12" key="1">
    <citation type="submission" date="2016-01" db="EMBL/GenBank/DDBJ databases">
        <authorList>
            <person name="Mitreva M."/>
            <person name="Pepin K.H."/>
            <person name="Mihindukulasuriya K.A."/>
            <person name="Fulton R."/>
            <person name="Fronick C."/>
            <person name="O'Laughlin M."/>
            <person name="Miner T."/>
            <person name="Herter B."/>
            <person name="Rosa B.A."/>
            <person name="Cordes M."/>
            <person name="Tomlinson C."/>
            <person name="Wollam A."/>
            <person name="Palsikar V.B."/>
            <person name="Mardis E.R."/>
            <person name="Wilson R.K."/>
        </authorList>
    </citation>
    <scope>NUCLEOTIDE SEQUENCE [LARGE SCALE GENOMIC DNA]</scope>
    <source>
        <strain evidence="12">MJR8151</strain>
    </source>
</reference>
<accession>A0A133KGA1</accession>
<keyword evidence="12" id="KW-1185">Reference proteome</keyword>
<keyword evidence="3" id="KW-0808">Transferase</keyword>
<dbReference type="InterPro" id="IPR025202">
    <property type="entry name" value="PLD-like_dom"/>
</dbReference>
<evidence type="ECO:0000256" key="8">
    <source>
        <dbReference type="NCBIfam" id="TIGR04265"/>
    </source>
</evidence>
<feature type="domain" description="PLD phosphodiesterase" evidence="10">
    <location>
        <begin position="266"/>
        <end position="293"/>
    </location>
</feature>
<dbReference type="STRING" id="33036.HMPREF3200_00588"/>
<dbReference type="PATRIC" id="fig|33036.3.peg.587"/>
<dbReference type="InterPro" id="IPR022924">
    <property type="entry name" value="Cardiolipin_synthase"/>
</dbReference>
<keyword evidence="7 9" id="KW-0472">Membrane</keyword>
<proteinExistence type="predicted"/>
<dbReference type="Gene3D" id="3.30.870.10">
    <property type="entry name" value="Endonuclease Chain A"/>
    <property type="match status" value="2"/>
</dbReference>
<feature type="transmembrane region" description="Helical" evidence="9">
    <location>
        <begin position="58"/>
        <end position="78"/>
    </location>
</feature>
<protein>
    <recommendedName>
        <fullName evidence="8">Cardiolipin synthase</fullName>
        <ecNumber evidence="8">2.7.8.-</ecNumber>
    </recommendedName>
</protein>
<dbReference type="GO" id="GO:0008808">
    <property type="term" value="F:cardiolipin synthase activity"/>
    <property type="evidence" value="ECO:0007669"/>
    <property type="project" value="UniProtKB-UniRule"/>
</dbReference>
<keyword evidence="5" id="KW-0677">Repeat</keyword>
<dbReference type="PANTHER" id="PTHR21248:SF22">
    <property type="entry name" value="PHOSPHOLIPASE D"/>
    <property type="match status" value="1"/>
</dbReference>
<dbReference type="Proteomes" id="UP000070383">
    <property type="component" value="Unassembled WGS sequence"/>
</dbReference>
<feature type="domain" description="PLD phosphodiesterase" evidence="10">
    <location>
        <begin position="443"/>
        <end position="470"/>
    </location>
</feature>
<evidence type="ECO:0000259" key="10">
    <source>
        <dbReference type="PROSITE" id="PS50035"/>
    </source>
</evidence>
<feature type="transmembrane region" description="Helical" evidence="9">
    <location>
        <begin position="29"/>
        <end position="52"/>
    </location>
</feature>
<dbReference type="AlphaFoldDB" id="A0A133KGA1"/>
<keyword evidence="4 9" id="KW-0812">Transmembrane</keyword>
<dbReference type="OrthoDB" id="9762009at2"/>
<dbReference type="CDD" id="cd09160">
    <property type="entry name" value="PLDc_SMU_988_like_2"/>
    <property type="match status" value="1"/>
</dbReference>
<organism evidence="11 12">
    <name type="scientific">Anaerococcus tetradius</name>
    <dbReference type="NCBI Taxonomy" id="33036"/>
    <lineage>
        <taxon>Bacteria</taxon>
        <taxon>Bacillati</taxon>
        <taxon>Bacillota</taxon>
        <taxon>Tissierellia</taxon>
        <taxon>Tissierellales</taxon>
        <taxon>Peptoniphilaceae</taxon>
        <taxon>Anaerococcus</taxon>
    </lineage>
</organism>
<evidence type="ECO:0000256" key="5">
    <source>
        <dbReference type="ARBA" id="ARBA00022737"/>
    </source>
</evidence>
<comment type="caution">
    <text evidence="11">The sequence shown here is derived from an EMBL/GenBank/DDBJ whole genome shotgun (WGS) entry which is preliminary data.</text>
</comment>
<dbReference type="Pfam" id="PF13091">
    <property type="entry name" value="PLDc_2"/>
    <property type="match status" value="2"/>
</dbReference>
<dbReference type="EMBL" id="LRPM01000022">
    <property type="protein sequence ID" value="KWZ78577.1"/>
    <property type="molecule type" value="Genomic_DNA"/>
</dbReference>
<evidence type="ECO:0000256" key="6">
    <source>
        <dbReference type="ARBA" id="ARBA00022989"/>
    </source>
</evidence>
<dbReference type="GO" id="GO:0032049">
    <property type="term" value="P:cardiolipin biosynthetic process"/>
    <property type="evidence" value="ECO:0007669"/>
    <property type="project" value="UniProtKB-UniRule"/>
</dbReference>
<dbReference type="SUPFAM" id="SSF56024">
    <property type="entry name" value="Phospholipase D/nuclease"/>
    <property type="match status" value="2"/>
</dbReference>
<keyword evidence="6 9" id="KW-1133">Transmembrane helix</keyword>
<dbReference type="NCBIfam" id="TIGR04265">
    <property type="entry name" value="bac_cardiolipin"/>
    <property type="match status" value="1"/>
</dbReference>
<feature type="transmembrane region" description="Helical" evidence="9">
    <location>
        <begin position="90"/>
        <end position="112"/>
    </location>
</feature>
<dbReference type="PANTHER" id="PTHR21248">
    <property type="entry name" value="CARDIOLIPIN SYNTHASE"/>
    <property type="match status" value="1"/>
</dbReference>
<dbReference type="GO" id="GO:0005886">
    <property type="term" value="C:plasma membrane"/>
    <property type="evidence" value="ECO:0007669"/>
    <property type="project" value="UniProtKB-SubCell"/>
</dbReference>
<dbReference type="SMART" id="SM00155">
    <property type="entry name" value="PLDc"/>
    <property type="match status" value="2"/>
</dbReference>
<sequence>MYKFNKNIINKINENKYVKKTRSSLGNLIFSRAGLFVLLVILQILFMIYFYYNANIGISYLLGGDSLSKLLIMLVILNMRNVSNANKLSWFLLIAIFPTFGIIAFIMSHYSLGYKTEQRKVLNLDEESRKYFDKDKDLYERIEDREKRIYPIAKYLDDVGGFPTYRNTSSTYYKVGDDMFEAMLEDVKKAQKFIFLEFFIVDYGYMWGSLLEELVKKAKEGVEVRLLIDGSNLITRLKSNFPLEMASLGIECRVFSKMYPIVSTYQNNRDHRKVMVIDGKVGYTGGINLSDEYINVFERFGHWKDSGVRLEGSAVKSFSIMFLNMWSSLASKSEDYSPYLKMYPNKEASGFYIPFSDNPLDNETISKNVLLDTINKAKNYVYLMSPYLIIDEEIRNSIKLAAKSGIDFRICLPHIPDKKIAFALAKDHYKELIEAGVRIFEYTPGFVHSKTWLADDKVAFVGTVNLDYRALYQNFECGLYMYKSNSLVEIKNDFDIFFDIGTEINMEDVENIKIVSKLFAKIAKPFAVLM</sequence>
<evidence type="ECO:0000313" key="11">
    <source>
        <dbReference type="EMBL" id="KWZ78577.1"/>
    </source>
</evidence>
<dbReference type="PROSITE" id="PS50035">
    <property type="entry name" value="PLD"/>
    <property type="match status" value="2"/>
</dbReference>
<dbReference type="InterPro" id="IPR001736">
    <property type="entry name" value="PLipase_D/transphosphatidylase"/>
</dbReference>
<evidence type="ECO:0000313" key="12">
    <source>
        <dbReference type="Proteomes" id="UP000070383"/>
    </source>
</evidence>
<keyword evidence="2" id="KW-1003">Cell membrane</keyword>